<feature type="transmembrane region" description="Helical" evidence="1">
    <location>
        <begin position="224"/>
        <end position="244"/>
    </location>
</feature>
<sequence length="316" mass="31950">MPGPGLFLIAVVIVVAVAAGWAPRRGRQGGAAVADPMVRSAAVAARRRVLGATGCALAVLVLAGYVATLRPEWLGLPLAVGPAIATATGLLLYAATPPERLRAESNRRVASLEPRAPWSFASRRTLGLLVLVAVAQVSLLIGTGLTSSPDDAGRYRVVTYSSGGVSSTASPYPGWFYGVPLMIVTVLLAVATLVAFWRIAATPSLPVEGLATPDRRRRVDTTRIIAGLGLGGLLLQLGGTSAAAGSALGNVLDQPGAPGEWRLVAAALFWLGLVCAVASIVSVTVAVSRGVALKADLATGPVSTGGSTAALPGAAE</sequence>
<accession>A0A1V9A5A8</accession>
<keyword evidence="1" id="KW-0472">Membrane</keyword>
<dbReference type="STRING" id="1962155.B1813_08310"/>
<comment type="caution">
    <text evidence="2">The sequence shown here is derived from an EMBL/GenBank/DDBJ whole genome shotgun (WGS) entry which is preliminary data.</text>
</comment>
<feature type="transmembrane region" description="Helical" evidence="1">
    <location>
        <begin position="264"/>
        <end position="287"/>
    </location>
</feature>
<feature type="transmembrane region" description="Helical" evidence="1">
    <location>
        <begin position="125"/>
        <end position="145"/>
    </location>
</feature>
<gene>
    <name evidence="2" type="ORF">B1813_08310</name>
</gene>
<evidence type="ECO:0000313" key="2">
    <source>
        <dbReference type="EMBL" id="OQO92228.1"/>
    </source>
</evidence>
<name>A0A1V9A5A8_SACPI</name>
<dbReference type="Proteomes" id="UP000192591">
    <property type="component" value="Unassembled WGS sequence"/>
</dbReference>
<keyword evidence="1" id="KW-0812">Transmembrane</keyword>
<proteinExistence type="predicted"/>
<feature type="transmembrane region" description="Helical" evidence="1">
    <location>
        <begin position="49"/>
        <end position="67"/>
    </location>
</feature>
<dbReference type="AlphaFoldDB" id="A0A1V9A5A8"/>
<protein>
    <submittedName>
        <fullName evidence="2">Uncharacterized protein</fullName>
    </submittedName>
</protein>
<reference evidence="2 3" key="1">
    <citation type="submission" date="2017-02" db="EMBL/GenBank/DDBJ databases">
        <title>Draft genome of Saccharomonospora sp. 154.</title>
        <authorList>
            <person name="Alonso-Carmona G.S."/>
            <person name="De La Haba R."/>
            <person name="Vera-Gargallo B."/>
            <person name="Sandoval-Trujillo A.H."/>
            <person name="Ramirez-Duran N."/>
            <person name="Ventosa A."/>
        </authorList>
    </citation>
    <scope>NUCLEOTIDE SEQUENCE [LARGE SCALE GENOMIC DNA]</scope>
    <source>
        <strain evidence="2 3">LRS4.154</strain>
    </source>
</reference>
<feature type="transmembrane region" description="Helical" evidence="1">
    <location>
        <begin position="6"/>
        <end position="22"/>
    </location>
</feature>
<keyword evidence="1" id="KW-1133">Transmembrane helix</keyword>
<evidence type="ECO:0000313" key="3">
    <source>
        <dbReference type="Proteomes" id="UP000192591"/>
    </source>
</evidence>
<dbReference type="RefSeq" id="WP_081191335.1">
    <property type="nucleotide sequence ID" value="NZ_MWIH01000005.1"/>
</dbReference>
<keyword evidence="3" id="KW-1185">Reference proteome</keyword>
<organism evidence="2 3">
    <name type="scientific">Saccharomonospora piscinae</name>
    <dbReference type="NCBI Taxonomy" id="687388"/>
    <lineage>
        <taxon>Bacteria</taxon>
        <taxon>Bacillati</taxon>
        <taxon>Actinomycetota</taxon>
        <taxon>Actinomycetes</taxon>
        <taxon>Pseudonocardiales</taxon>
        <taxon>Pseudonocardiaceae</taxon>
        <taxon>Saccharomonospora</taxon>
    </lineage>
</organism>
<evidence type="ECO:0000256" key="1">
    <source>
        <dbReference type="SAM" id="Phobius"/>
    </source>
</evidence>
<feature type="transmembrane region" description="Helical" evidence="1">
    <location>
        <begin position="175"/>
        <end position="197"/>
    </location>
</feature>
<dbReference type="EMBL" id="MWIH01000005">
    <property type="protein sequence ID" value="OQO92228.1"/>
    <property type="molecule type" value="Genomic_DNA"/>
</dbReference>
<feature type="transmembrane region" description="Helical" evidence="1">
    <location>
        <begin position="73"/>
        <end position="95"/>
    </location>
</feature>